<feature type="binding site" evidence="6">
    <location>
        <begin position="125"/>
        <end position="126"/>
    </location>
    <ligand>
        <name>substrate</name>
    </ligand>
</feature>
<dbReference type="InterPro" id="IPR004550">
    <property type="entry name" value="AsnASE_II"/>
</dbReference>
<dbReference type="CDD" id="cd08964">
    <property type="entry name" value="L-asparaginase_II"/>
    <property type="match status" value="1"/>
</dbReference>
<dbReference type="PROSITE" id="PS51732">
    <property type="entry name" value="ASN_GLN_ASE_3"/>
    <property type="match status" value="1"/>
</dbReference>
<dbReference type="InterPro" id="IPR040919">
    <property type="entry name" value="Asparaginase_C"/>
</dbReference>
<evidence type="ECO:0000256" key="5">
    <source>
        <dbReference type="PIRSR" id="PIRSR001220-1"/>
    </source>
</evidence>
<feature type="signal peptide" evidence="8">
    <location>
        <begin position="1"/>
        <end position="26"/>
    </location>
</feature>
<dbReference type="InterPro" id="IPR020827">
    <property type="entry name" value="Asparaginase/glutaminase_AS1"/>
</dbReference>
<dbReference type="SMR" id="A0A4T0KDH6"/>
<dbReference type="Proteomes" id="UP000310689">
    <property type="component" value="Unassembled WGS sequence"/>
</dbReference>
<dbReference type="InterPro" id="IPR027473">
    <property type="entry name" value="L-asparaginase_C"/>
</dbReference>
<dbReference type="GO" id="GO:0004067">
    <property type="term" value="F:asparaginase activity"/>
    <property type="evidence" value="ECO:0007669"/>
    <property type="project" value="UniProtKB-UniRule"/>
</dbReference>
<evidence type="ECO:0000259" key="9">
    <source>
        <dbReference type="Pfam" id="PF00710"/>
    </source>
</evidence>
<dbReference type="FunFam" id="3.40.50.1170:FF:000001">
    <property type="entry name" value="L-asparaginase 2"/>
    <property type="match status" value="1"/>
</dbReference>
<dbReference type="SFLD" id="SFLDS00057">
    <property type="entry name" value="Glutaminase/Asparaginase"/>
    <property type="match status" value="1"/>
</dbReference>
<evidence type="ECO:0000256" key="6">
    <source>
        <dbReference type="PIRSR" id="PIRSR001220-2"/>
    </source>
</evidence>
<dbReference type="OrthoDB" id="542841at2759"/>
<feature type="active site" evidence="7">
    <location>
        <position position="44"/>
    </location>
</feature>
<sequence length="371" mass="39187">MRFEALSTLTAAALAAAAPATAPVEARQEKTDVPNVTVIGTGGTIAGVGSEFDTTGYEAGVIPIKTVMDRIPDLDTRANVSAIQYSNKASEAFVSSDMVDIAKLTNDLLCAPDSDQAGVVITEGTDTVEETAFLLDSLINCNKPVIVTASMRPGTAVSSDGQGNLLEAITLAGSEKAKGRGAMVVLNDRIQSAFYTSKMNANNMDAFDEKNAEIGGFLNYEPYFYYTQAQPTFKKTFNLDETLKNNATSLPKVDMIYGSQDFDSGLITAAASLGSEGIVIQGVGEGSIPSFAVDAINEVVDQGIPVVVSAKPIYGASVPMEDASSASYIKSGYVKAAQAKVYLELALANGYNMDQIRELFEGDLRSAIFHQ</sequence>
<accession>A0A4T0KDH6</accession>
<gene>
    <name evidence="12" type="ORF">E3P86_02782</name>
    <name evidence="11" type="ORF">E3P90_03037</name>
</gene>
<feature type="binding site" evidence="6">
    <location>
        <position position="90"/>
    </location>
    <ligand>
        <name>substrate</name>
    </ligand>
</feature>
<dbReference type="Pfam" id="PF17763">
    <property type="entry name" value="Asparaginase_C"/>
    <property type="match status" value="1"/>
</dbReference>
<protein>
    <recommendedName>
        <fullName evidence="2">asparaginase</fullName>
        <ecNumber evidence="2">3.5.1.1</ecNumber>
    </recommendedName>
</protein>
<dbReference type="Pfam" id="PF00710">
    <property type="entry name" value="Asparaginase"/>
    <property type="match status" value="1"/>
</dbReference>
<dbReference type="SMART" id="SM00870">
    <property type="entry name" value="Asparaginase"/>
    <property type="match status" value="1"/>
</dbReference>
<dbReference type="Proteomes" id="UP000306954">
    <property type="component" value="Unassembled WGS sequence"/>
</dbReference>
<proteinExistence type="inferred from homology"/>
<keyword evidence="3" id="KW-0378">Hydrolase</keyword>
<dbReference type="EMBL" id="SPOF01000035">
    <property type="protein sequence ID" value="TIB09973.1"/>
    <property type="molecule type" value="Genomic_DNA"/>
</dbReference>
<dbReference type="InterPro" id="IPR006034">
    <property type="entry name" value="Asparaginase/glutaminase-like"/>
</dbReference>
<comment type="caution">
    <text evidence="12">The sequence shown here is derived from an EMBL/GenBank/DDBJ whole genome shotgun (WGS) entry which is preliminary data.</text>
</comment>
<dbReference type="PIRSF" id="PIRSF500176">
    <property type="entry name" value="L_ASNase"/>
    <property type="match status" value="1"/>
</dbReference>
<dbReference type="AlphaFoldDB" id="A0A4T0KDH6"/>
<name>A0A4T0KDH6_WALIC</name>
<feature type="domain" description="L-asparaginase N-terminal" evidence="9">
    <location>
        <begin position="35"/>
        <end position="213"/>
    </location>
</feature>
<reference evidence="13 14" key="1">
    <citation type="submission" date="2019-03" db="EMBL/GenBank/DDBJ databases">
        <title>Sequencing 23 genomes of Wallemia ichthyophaga.</title>
        <authorList>
            <person name="Gostincar C."/>
        </authorList>
    </citation>
    <scope>NUCLEOTIDE SEQUENCE [LARGE SCALE GENOMIC DNA]</scope>
    <source>
        <strain evidence="12 14">EXF-6200</strain>
        <strain evidence="11 13">EXF-8621</strain>
    </source>
</reference>
<evidence type="ECO:0000256" key="3">
    <source>
        <dbReference type="ARBA" id="ARBA00022801"/>
    </source>
</evidence>
<evidence type="ECO:0000313" key="11">
    <source>
        <dbReference type="EMBL" id="TIB09973.1"/>
    </source>
</evidence>
<dbReference type="PRINTS" id="PR00139">
    <property type="entry name" value="ASNGLNASE"/>
</dbReference>
<dbReference type="PIRSF" id="PIRSF001220">
    <property type="entry name" value="L-ASNase_gatD"/>
    <property type="match status" value="1"/>
</dbReference>
<dbReference type="PANTHER" id="PTHR11707:SF28">
    <property type="entry name" value="60 KDA LYSOPHOSPHOLIPASE"/>
    <property type="match status" value="1"/>
</dbReference>
<dbReference type="GO" id="GO:0006530">
    <property type="term" value="P:L-asparagine catabolic process"/>
    <property type="evidence" value="ECO:0007669"/>
    <property type="project" value="UniProtKB-ARBA"/>
</dbReference>
<dbReference type="SUPFAM" id="SSF53774">
    <property type="entry name" value="Glutaminase/Asparaginase"/>
    <property type="match status" value="1"/>
</dbReference>
<evidence type="ECO:0000313" key="14">
    <source>
        <dbReference type="Proteomes" id="UP000310689"/>
    </source>
</evidence>
<feature type="chain" id="PRO_5044609169" description="asparaginase" evidence="8">
    <location>
        <begin position="27"/>
        <end position="371"/>
    </location>
</feature>
<dbReference type="EC" id="3.5.1.1" evidence="2"/>
<comment type="similarity">
    <text evidence="1">Belongs to the asparaginase 1 family.</text>
</comment>
<feature type="active site" description="O-isoaspartyl threonine intermediate" evidence="5">
    <location>
        <position position="44"/>
    </location>
</feature>
<feature type="domain" description="Asparaginase/glutaminase C-terminal" evidence="10">
    <location>
        <begin position="252"/>
        <end position="360"/>
    </location>
</feature>
<dbReference type="EMBL" id="SPOI01000158">
    <property type="protein sequence ID" value="TIB34704.1"/>
    <property type="molecule type" value="Genomic_DNA"/>
</dbReference>
<dbReference type="InterPro" id="IPR037152">
    <property type="entry name" value="L-asparaginase_N_sf"/>
</dbReference>
<evidence type="ECO:0000313" key="13">
    <source>
        <dbReference type="Proteomes" id="UP000306954"/>
    </source>
</evidence>
<evidence type="ECO:0000256" key="8">
    <source>
        <dbReference type="SAM" id="SignalP"/>
    </source>
</evidence>
<evidence type="ECO:0000256" key="2">
    <source>
        <dbReference type="ARBA" id="ARBA00012920"/>
    </source>
</evidence>
<evidence type="ECO:0000259" key="10">
    <source>
        <dbReference type="Pfam" id="PF17763"/>
    </source>
</evidence>
<dbReference type="InterPro" id="IPR027474">
    <property type="entry name" value="L-asparaginase_N"/>
</dbReference>
<dbReference type="Gene3D" id="3.40.50.40">
    <property type="match status" value="1"/>
</dbReference>
<comment type="catalytic activity">
    <reaction evidence="4">
        <text>L-asparagine + H2O = L-aspartate + NH4(+)</text>
        <dbReference type="Rhea" id="RHEA:21016"/>
        <dbReference type="ChEBI" id="CHEBI:15377"/>
        <dbReference type="ChEBI" id="CHEBI:28938"/>
        <dbReference type="ChEBI" id="CHEBI:29991"/>
        <dbReference type="ChEBI" id="CHEBI:58048"/>
        <dbReference type="EC" id="3.5.1.1"/>
    </reaction>
</comment>
<dbReference type="PANTHER" id="PTHR11707">
    <property type="entry name" value="L-ASPARAGINASE"/>
    <property type="match status" value="1"/>
</dbReference>
<evidence type="ECO:0000313" key="12">
    <source>
        <dbReference type="EMBL" id="TIB34704.1"/>
    </source>
</evidence>
<dbReference type="InterPro" id="IPR036152">
    <property type="entry name" value="Asp/glu_Ase-like_sf"/>
</dbReference>
<keyword evidence="8" id="KW-0732">Signal</keyword>
<evidence type="ECO:0000256" key="4">
    <source>
        <dbReference type="ARBA" id="ARBA00049366"/>
    </source>
</evidence>
<evidence type="ECO:0000256" key="1">
    <source>
        <dbReference type="ARBA" id="ARBA00010518"/>
    </source>
</evidence>
<evidence type="ECO:0000256" key="7">
    <source>
        <dbReference type="PROSITE-ProRule" id="PRU10099"/>
    </source>
</evidence>
<organism evidence="12 14">
    <name type="scientific">Wallemia ichthyophaga</name>
    <dbReference type="NCBI Taxonomy" id="245174"/>
    <lineage>
        <taxon>Eukaryota</taxon>
        <taxon>Fungi</taxon>
        <taxon>Dikarya</taxon>
        <taxon>Basidiomycota</taxon>
        <taxon>Wallemiomycotina</taxon>
        <taxon>Wallemiomycetes</taxon>
        <taxon>Wallemiales</taxon>
        <taxon>Wallemiaceae</taxon>
        <taxon>Wallemia</taxon>
    </lineage>
</organism>
<dbReference type="PROSITE" id="PS00144">
    <property type="entry name" value="ASN_GLN_ASE_1"/>
    <property type="match status" value="1"/>
</dbReference>
<dbReference type="Gene3D" id="3.40.50.1170">
    <property type="entry name" value="L-asparaginase, N-terminal domain"/>
    <property type="match status" value="1"/>
</dbReference>
<dbReference type="OMA" id="RYYMQPL"/>